<evidence type="ECO:0000256" key="2">
    <source>
        <dbReference type="ARBA" id="ARBA00022448"/>
    </source>
</evidence>
<evidence type="ECO:0000313" key="5">
    <source>
        <dbReference type="Proteomes" id="UP000236291"/>
    </source>
</evidence>
<dbReference type="EMBL" id="ASHM01017314">
    <property type="protein sequence ID" value="PNX99028.1"/>
    <property type="molecule type" value="Genomic_DNA"/>
</dbReference>
<name>A0A2K3N7M3_TRIPR</name>
<comment type="similarity">
    <text evidence="1">Belongs to the V-ATPase E subunit family.</text>
</comment>
<gene>
    <name evidence="4" type="ORF">L195_g022289</name>
</gene>
<evidence type="ECO:0000256" key="1">
    <source>
        <dbReference type="ARBA" id="ARBA00005901"/>
    </source>
</evidence>
<dbReference type="STRING" id="57577.A0A2K3N7M3"/>
<organism evidence="4 5">
    <name type="scientific">Trifolium pratense</name>
    <name type="common">Red clover</name>
    <dbReference type="NCBI Taxonomy" id="57577"/>
    <lineage>
        <taxon>Eukaryota</taxon>
        <taxon>Viridiplantae</taxon>
        <taxon>Streptophyta</taxon>
        <taxon>Embryophyta</taxon>
        <taxon>Tracheophyta</taxon>
        <taxon>Spermatophyta</taxon>
        <taxon>Magnoliopsida</taxon>
        <taxon>eudicotyledons</taxon>
        <taxon>Gunneridae</taxon>
        <taxon>Pentapetalae</taxon>
        <taxon>rosids</taxon>
        <taxon>fabids</taxon>
        <taxon>Fabales</taxon>
        <taxon>Fabaceae</taxon>
        <taxon>Papilionoideae</taxon>
        <taxon>50 kb inversion clade</taxon>
        <taxon>NPAAA clade</taxon>
        <taxon>Hologalegina</taxon>
        <taxon>IRL clade</taxon>
        <taxon>Trifolieae</taxon>
        <taxon>Trifolium</taxon>
    </lineage>
</organism>
<comment type="caution">
    <text evidence="4">The sequence shown here is derived from an EMBL/GenBank/DDBJ whole genome shotgun (WGS) entry which is preliminary data.</text>
</comment>
<feature type="non-terminal residue" evidence="4">
    <location>
        <position position="69"/>
    </location>
</feature>
<keyword evidence="3" id="KW-0406">Ion transport</keyword>
<evidence type="ECO:0000313" key="4">
    <source>
        <dbReference type="EMBL" id="PNX99028.1"/>
    </source>
</evidence>
<dbReference type="GO" id="GO:0046961">
    <property type="term" value="F:proton-transporting ATPase activity, rotational mechanism"/>
    <property type="evidence" value="ECO:0007669"/>
    <property type="project" value="InterPro"/>
</dbReference>
<keyword evidence="2" id="KW-0813">Transport</keyword>
<dbReference type="Gene3D" id="6.10.250.1620">
    <property type="match status" value="1"/>
</dbReference>
<accession>A0A2K3N7M3</accession>
<dbReference type="GO" id="GO:0033178">
    <property type="term" value="C:proton-transporting two-sector ATPase complex, catalytic domain"/>
    <property type="evidence" value="ECO:0007669"/>
    <property type="project" value="InterPro"/>
</dbReference>
<protein>
    <submittedName>
        <fullName evidence="4">V-type proton ATPase subunit E-like protein</fullName>
    </submittedName>
</protein>
<dbReference type="PANTHER" id="PTHR45715">
    <property type="entry name" value="ATPASE H+-TRANSPORTING V1 SUBUNIT E1A-RELATED"/>
    <property type="match status" value="1"/>
</dbReference>
<evidence type="ECO:0000256" key="3">
    <source>
        <dbReference type="ARBA" id="ARBA00023065"/>
    </source>
</evidence>
<dbReference type="Proteomes" id="UP000236291">
    <property type="component" value="Unassembled WGS sequence"/>
</dbReference>
<proteinExistence type="inferred from homology"/>
<reference evidence="4 5" key="2">
    <citation type="journal article" date="2017" name="Front. Plant Sci.">
        <title>Gene Classification and Mining of Molecular Markers Useful in Red Clover (Trifolium pratense) Breeding.</title>
        <authorList>
            <person name="Istvanek J."/>
            <person name="Dluhosova J."/>
            <person name="Dluhos P."/>
            <person name="Patkova L."/>
            <person name="Nedelnik J."/>
            <person name="Repkova J."/>
        </authorList>
    </citation>
    <scope>NUCLEOTIDE SEQUENCE [LARGE SCALE GENOMIC DNA]</scope>
    <source>
        <strain evidence="5">cv. Tatra</strain>
        <tissue evidence="4">Young leaves</tissue>
    </source>
</reference>
<dbReference type="InterPro" id="IPR002842">
    <property type="entry name" value="ATPase_V1_Esu"/>
</dbReference>
<dbReference type="AlphaFoldDB" id="A0A2K3N7M3"/>
<sequence length="69" mass="8051">MRPGQCSQYRGLTATTATYMKIVPVVLWKFKRKEKMKDADVSKQIQQMIRFIRQEAEEKANEISVSAEE</sequence>
<reference evidence="4 5" key="1">
    <citation type="journal article" date="2014" name="Am. J. Bot.">
        <title>Genome assembly and annotation for red clover (Trifolium pratense; Fabaceae).</title>
        <authorList>
            <person name="Istvanek J."/>
            <person name="Jaros M."/>
            <person name="Krenek A."/>
            <person name="Repkova J."/>
        </authorList>
    </citation>
    <scope>NUCLEOTIDE SEQUENCE [LARGE SCALE GENOMIC DNA]</scope>
    <source>
        <strain evidence="5">cv. Tatra</strain>
        <tissue evidence="4">Young leaves</tissue>
    </source>
</reference>